<protein>
    <submittedName>
        <fullName evidence="9">Glucose uptake permease</fullName>
    </submittedName>
</protein>
<evidence type="ECO:0000256" key="6">
    <source>
        <dbReference type="ARBA" id="ARBA00022989"/>
    </source>
</evidence>
<gene>
    <name evidence="9" type="ORF">IV54_GL000050</name>
</gene>
<keyword evidence="7 8" id="KW-0472">Membrane</keyword>
<keyword evidence="3" id="KW-0813">Transport</keyword>
<dbReference type="EMBL" id="JQCA01000072">
    <property type="protein sequence ID" value="KRO03600.1"/>
    <property type="molecule type" value="Genomic_DNA"/>
</dbReference>
<sequence>MNIYILMALIPAVCWGSIGLISGRLGGTSYQQTLGMTVGAVIFSLFALFYFHSHLTGMALLVGIVSGLCWAVGQFEQFQSMKFIGISRTVPISTGLQLAGTALAGVVLFGEWNTTRMITLGTIAVIILIAGAVLTSLRDPNAKVAVGDKQIQAGKGTVALVISTVGYILYTVIVKFSGLKAQTILFPQSLGMVLGALIFVIFSRQQVWHKATAKNILTGIVWGIGNFFMFMAIPRVGLAISYSLAQCGIVISTFGSIWLLGEKKTGREMVYITIGSLLVVAGGVTLGIMK</sequence>
<feature type="transmembrane region" description="Helical" evidence="8">
    <location>
        <begin position="58"/>
        <end position="78"/>
    </location>
</feature>
<feature type="transmembrane region" description="Helical" evidence="8">
    <location>
        <begin position="269"/>
        <end position="289"/>
    </location>
</feature>
<evidence type="ECO:0000256" key="7">
    <source>
        <dbReference type="ARBA" id="ARBA00023136"/>
    </source>
</evidence>
<organism evidence="9 10">
    <name type="scientific">Levilactobacillus paucivorans</name>
    <dbReference type="NCBI Taxonomy" id="616990"/>
    <lineage>
        <taxon>Bacteria</taxon>
        <taxon>Bacillati</taxon>
        <taxon>Bacillota</taxon>
        <taxon>Bacilli</taxon>
        <taxon>Lactobacillales</taxon>
        <taxon>Lactobacillaceae</taxon>
        <taxon>Levilactobacillus</taxon>
    </lineage>
</organism>
<name>A0A0R2LVD1_9LACO</name>
<reference evidence="9 10" key="1">
    <citation type="journal article" date="2015" name="Genome Announc.">
        <title>Expanding the biotechnology potential of lactobacilli through comparative genomics of 213 strains and associated genera.</title>
        <authorList>
            <person name="Sun Z."/>
            <person name="Harris H.M."/>
            <person name="McCann A."/>
            <person name="Guo C."/>
            <person name="Argimon S."/>
            <person name="Zhang W."/>
            <person name="Yang X."/>
            <person name="Jeffery I.B."/>
            <person name="Cooney J.C."/>
            <person name="Kagawa T.F."/>
            <person name="Liu W."/>
            <person name="Song Y."/>
            <person name="Salvetti E."/>
            <person name="Wrobel A."/>
            <person name="Rasinkangas P."/>
            <person name="Parkhill J."/>
            <person name="Rea M.C."/>
            <person name="O'Sullivan O."/>
            <person name="Ritari J."/>
            <person name="Douillard F.P."/>
            <person name="Paul Ross R."/>
            <person name="Yang R."/>
            <person name="Briner A.E."/>
            <person name="Felis G.E."/>
            <person name="de Vos W.M."/>
            <person name="Barrangou R."/>
            <person name="Klaenhammer T.R."/>
            <person name="Caufield P.W."/>
            <person name="Cui Y."/>
            <person name="Zhang H."/>
            <person name="O'Toole P.W."/>
        </authorList>
    </citation>
    <scope>NUCLEOTIDE SEQUENCE [LARGE SCALE GENOMIC DNA]</scope>
    <source>
        <strain evidence="9 10">DSM 22467</strain>
    </source>
</reference>
<dbReference type="PANTHER" id="PTHR16119:SF17">
    <property type="entry name" value="TRANSMEMBRANE PROTEIN 144"/>
    <property type="match status" value="1"/>
</dbReference>
<dbReference type="PANTHER" id="PTHR16119">
    <property type="entry name" value="TRANSMEMBRANE PROTEIN 144"/>
    <property type="match status" value="1"/>
</dbReference>
<comment type="subcellular location">
    <subcellularLocation>
        <location evidence="1">Cell membrane</location>
        <topology evidence="1">Multi-pass membrane protein</topology>
    </subcellularLocation>
</comment>
<dbReference type="STRING" id="616990.IV54_GL000050"/>
<keyword evidence="4" id="KW-0762">Sugar transport</keyword>
<evidence type="ECO:0000256" key="5">
    <source>
        <dbReference type="ARBA" id="ARBA00022692"/>
    </source>
</evidence>
<dbReference type="GO" id="GO:0015144">
    <property type="term" value="F:carbohydrate transmembrane transporter activity"/>
    <property type="evidence" value="ECO:0007669"/>
    <property type="project" value="InterPro"/>
</dbReference>
<evidence type="ECO:0000256" key="4">
    <source>
        <dbReference type="ARBA" id="ARBA00022597"/>
    </source>
</evidence>
<feature type="transmembrane region" description="Helical" evidence="8">
    <location>
        <begin position="184"/>
        <end position="203"/>
    </location>
</feature>
<evidence type="ECO:0000256" key="1">
    <source>
        <dbReference type="ARBA" id="ARBA00004651"/>
    </source>
</evidence>
<dbReference type="AlphaFoldDB" id="A0A0R2LVD1"/>
<feature type="transmembrane region" description="Helical" evidence="8">
    <location>
        <begin position="239"/>
        <end position="260"/>
    </location>
</feature>
<dbReference type="SUPFAM" id="SSF103481">
    <property type="entry name" value="Multidrug resistance efflux transporter EmrE"/>
    <property type="match status" value="2"/>
</dbReference>
<evidence type="ECO:0000313" key="9">
    <source>
        <dbReference type="EMBL" id="KRO03600.1"/>
    </source>
</evidence>
<accession>A0A0R2LVD1</accession>
<dbReference type="InterPro" id="IPR037185">
    <property type="entry name" value="EmrE-like"/>
</dbReference>
<keyword evidence="10" id="KW-1185">Reference proteome</keyword>
<dbReference type="InterPro" id="IPR010651">
    <property type="entry name" value="Sugar_transport"/>
</dbReference>
<keyword evidence="5 8" id="KW-0812">Transmembrane</keyword>
<evidence type="ECO:0000256" key="3">
    <source>
        <dbReference type="ARBA" id="ARBA00022448"/>
    </source>
</evidence>
<dbReference type="GO" id="GO:0005886">
    <property type="term" value="C:plasma membrane"/>
    <property type="evidence" value="ECO:0007669"/>
    <property type="project" value="UniProtKB-SubCell"/>
</dbReference>
<feature type="transmembrane region" description="Helical" evidence="8">
    <location>
        <begin position="116"/>
        <end position="137"/>
    </location>
</feature>
<evidence type="ECO:0000256" key="2">
    <source>
        <dbReference type="ARBA" id="ARBA00006117"/>
    </source>
</evidence>
<dbReference type="Proteomes" id="UP000051906">
    <property type="component" value="Unassembled WGS sequence"/>
</dbReference>
<comment type="caution">
    <text evidence="9">The sequence shown here is derived from an EMBL/GenBank/DDBJ whole genome shotgun (WGS) entry which is preliminary data.</text>
</comment>
<proteinExistence type="inferred from homology"/>
<evidence type="ECO:0000256" key="8">
    <source>
        <dbReference type="SAM" id="Phobius"/>
    </source>
</evidence>
<comment type="similarity">
    <text evidence="2">Belongs to the GRP transporter (TC 2.A.7.5) family.</text>
</comment>
<feature type="transmembrane region" description="Helical" evidence="8">
    <location>
        <begin position="90"/>
        <end position="110"/>
    </location>
</feature>
<feature type="transmembrane region" description="Helical" evidence="8">
    <location>
        <begin position="215"/>
        <end position="233"/>
    </location>
</feature>
<feature type="transmembrane region" description="Helical" evidence="8">
    <location>
        <begin position="158"/>
        <end position="178"/>
    </location>
</feature>
<feature type="transmembrane region" description="Helical" evidence="8">
    <location>
        <begin position="6"/>
        <end position="26"/>
    </location>
</feature>
<evidence type="ECO:0000313" key="10">
    <source>
        <dbReference type="Proteomes" id="UP000051906"/>
    </source>
</evidence>
<keyword evidence="6 8" id="KW-1133">Transmembrane helix</keyword>
<dbReference type="PATRIC" id="fig|616990.3.peg.54"/>
<feature type="transmembrane region" description="Helical" evidence="8">
    <location>
        <begin position="33"/>
        <end position="52"/>
    </location>
</feature>
<dbReference type="Pfam" id="PF06800">
    <property type="entry name" value="Sugar_transport"/>
    <property type="match status" value="1"/>
</dbReference>